<sequence length="273" mass="30055">MSDPVVLSRRNRSFASVYGNLQRVAFEQQPPGFCRQLQILTKRSFIQWWRGSWQRAIFLGVITGSSTIMALMDTFVVKEAEWQALPILNLHTTLALLIAVFALNLFSRPNDSTDRPVFWRERESGLSVAAFFVAKVARSAQSGAKRSQTEPRSSDSVYFLIRQPVVSFLVFFPPFLLVTAAASGLGYMISTTFPPKHGPFITAIVIFVSCGLLGHPLRVETMADGGALELVWEAQLVWSAASLRAGVALGPAGARSVGHGIQPRMGYWILGSH</sequence>
<feature type="transmembrane region" description="Helical" evidence="1">
    <location>
        <begin position="84"/>
        <end position="106"/>
    </location>
</feature>
<accession>A0ABP0MMY8</accession>
<proteinExistence type="predicted"/>
<reference evidence="2 3" key="1">
    <citation type="submission" date="2024-02" db="EMBL/GenBank/DDBJ databases">
        <authorList>
            <person name="Chen Y."/>
            <person name="Shah S."/>
            <person name="Dougan E. K."/>
            <person name="Thang M."/>
            <person name="Chan C."/>
        </authorList>
    </citation>
    <scope>NUCLEOTIDE SEQUENCE [LARGE SCALE GENOMIC DNA]</scope>
</reference>
<keyword evidence="1" id="KW-1133">Transmembrane helix</keyword>
<comment type="caution">
    <text evidence="2">The sequence shown here is derived from an EMBL/GenBank/DDBJ whole genome shotgun (WGS) entry which is preliminary data.</text>
</comment>
<keyword evidence="1" id="KW-0812">Transmembrane</keyword>
<evidence type="ECO:0000256" key="1">
    <source>
        <dbReference type="SAM" id="Phobius"/>
    </source>
</evidence>
<keyword evidence="1" id="KW-0472">Membrane</keyword>
<feature type="transmembrane region" description="Helical" evidence="1">
    <location>
        <begin position="52"/>
        <end position="72"/>
    </location>
</feature>
<feature type="transmembrane region" description="Helical" evidence="1">
    <location>
        <begin position="165"/>
        <end position="188"/>
    </location>
</feature>
<feature type="transmembrane region" description="Helical" evidence="1">
    <location>
        <begin position="200"/>
        <end position="217"/>
    </location>
</feature>
<name>A0ABP0MMY8_9DINO</name>
<evidence type="ECO:0000313" key="2">
    <source>
        <dbReference type="EMBL" id="CAK9052192.1"/>
    </source>
</evidence>
<keyword evidence="3" id="KW-1185">Reference proteome</keyword>
<protein>
    <submittedName>
        <fullName evidence="2">White-brown complex-like protein 30</fullName>
    </submittedName>
</protein>
<dbReference type="EMBL" id="CAXAMM010022558">
    <property type="protein sequence ID" value="CAK9052192.1"/>
    <property type="molecule type" value="Genomic_DNA"/>
</dbReference>
<organism evidence="2 3">
    <name type="scientific">Durusdinium trenchii</name>
    <dbReference type="NCBI Taxonomy" id="1381693"/>
    <lineage>
        <taxon>Eukaryota</taxon>
        <taxon>Sar</taxon>
        <taxon>Alveolata</taxon>
        <taxon>Dinophyceae</taxon>
        <taxon>Suessiales</taxon>
        <taxon>Symbiodiniaceae</taxon>
        <taxon>Durusdinium</taxon>
    </lineage>
</organism>
<dbReference type="Proteomes" id="UP001642464">
    <property type="component" value="Unassembled WGS sequence"/>
</dbReference>
<gene>
    <name evidence="2" type="ORF">SCF082_LOCUS28583</name>
</gene>
<evidence type="ECO:0000313" key="3">
    <source>
        <dbReference type="Proteomes" id="UP001642464"/>
    </source>
</evidence>